<keyword evidence="3" id="KW-1185">Reference proteome</keyword>
<evidence type="ECO:0000313" key="2">
    <source>
        <dbReference type="EMBL" id="MBB3059496.1"/>
    </source>
</evidence>
<evidence type="ECO:0000256" key="1">
    <source>
        <dbReference type="SAM" id="MobiDB-lite"/>
    </source>
</evidence>
<protein>
    <submittedName>
        <fullName evidence="2">Uncharacterized protein</fullName>
    </submittedName>
</protein>
<dbReference type="RefSeq" id="WP_183455927.1">
    <property type="nucleotide sequence ID" value="NZ_JACHWZ010000001.1"/>
</dbReference>
<evidence type="ECO:0000313" key="3">
    <source>
        <dbReference type="Proteomes" id="UP000535937"/>
    </source>
</evidence>
<feature type="region of interest" description="Disordered" evidence="1">
    <location>
        <begin position="144"/>
        <end position="165"/>
    </location>
</feature>
<dbReference type="Proteomes" id="UP000535937">
    <property type="component" value="Unassembled WGS sequence"/>
</dbReference>
<proteinExistence type="predicted"/>
<organism evidence="2 3">
    <name type="scientific">Microbulbifer rhizosphaerae</name>
    <dbReference type="NCBI Taxonomy" id="1562603"/>
    <lineage>
        <taxon>Bacteria</taxon>
        <taxon>Pseudomonadati</taxon>
        <taxon>Pseudomonadota</taxon>
        <taxon>Gammaproteobacteria</taxon>
        <taxon>Cellvibrionales</taxon>
        <taxon>Microbulbiferaceae</taxon>
        <taxon>Microbulbifer</taxon>
    </lineage>
</organism>
<dbReference type="EMBL" id="JACHWZ010000001">
    <property type="protein sequence ID" value="MBB3059496.1"/>
    <property type="molecule type" value="Genomic_DNA"/>
</dbReference>
<reference evidence="2 3" key="1">
    <citation type="submission" date="2020-08" db="EMBL/GenBank/DDBJ databases">
        <title>Genomic Encyclopedia of Type Strains, Phase III (KMG-III): the genomes of soil and plant-associated and newly described type strains.</title>
        <authorList>
            <person name="Whitman W."/>
        </authorList>
    </citation>
    <scope>NUCLEOTIDE SEQUENCE [LARGE SCALE GENOMIC DNA]</scope>
    <source>
        <strain evidence="2 3">CECT 8799</strain>
    </source>
</reference>
<gene>
    <name evidence="2" type="ORF">FHS09_000297</name>
</gene>
<dbReference type="AlphaFoldDB" id="A0A7W4W9G7"/>
<comment type="caution">
    <text evidence="2">The sequence shown here is derived from an EMBL/GenBank/DDBJ whole genome shotgun (WGS) entry which is preliminary data.</text>
</comment>
<sequence>MHQPNLFSGTIIGYDPGGRNAHGVAALCFTSGELADIQIKTLNTAEQILDFSEKYPDLKAVGIDTLTCWSTGESGWRPADRWLRVKYREVMNSVASPNSLYGSMGINGMSILVALRSQNASLAVTETHPKVLFHALTGKKYNYDQLHRDNGQDGIRMPGNTPGDR</sequence>
<name>A0A7W4W9G7_9GAMM</name>
<accession>A0A7W4W9G7</accession>